<dbReference type="KEGG" id="nva:G3M78_13035"/>
<keyword evidence="1" id="KW-0812">Transmembrane</keyword>
<keyword evidence="1" id="KW-0472">Membrane</keyword>
<feature type="transmembrane region" description="Helical" evidence="1">
    <location>
        <begin position="12"/>
        <end position="29"/>
    </location>
</feature>
<evidence type="ECO:0000256" key="1">
    <source>
        <dbReference type="SAM" id="Phobius"/>
    </source>
</evidence>
<organism evidence="2 3">
    <name type="scientific">Candidatus Nitrohelix vancouverensis</name>
    <dbReference type="NCBI Taxonomy" id="2705534"/>
    <lineage>
        <taxon>Bacteria</taxon>
        <taxon>Pseudomonadati</taxon>
        <taxon>Nitrospinota/Tectimicrobiota group</taxon>
        <taxon>Nitrospinota</taxon>
        <taxon>Nitrospinia</taxon>
        <taxon>Nitrospinales</taxon>
        <taxon>Nitrospinaceae</taxon>
        <taxon>Candidatus Nitrohelix</taxon>
    </lineage>
</organism>
<dbReference type="PROSITE" id="PS51257">
    <property type="entry name" value="PROKAR_LIPOPROTEIN"/>
    <property type="match status" value="1"/>
</dbReference>
<accession>A0A7T0C494</accession>
<protein>
    <submittedName>
        <fullName evidence="2">Uncharacterized protein</fullName>
    </submittedName>
</protein>
<sequence>MLKPVLGQRTRLVLAFLILCACTVLILYTGPEFNFALQVILSCLLMFFLFWLVT</sequence>
<evidence type="ECO:0000313" key="2">
    <source>
        <dbReference type="EMBL" id="QPJ66267.1"/>
    </source>
</evidence>
<feature type="transmembrane region" description="Helical" evidence="1">
    <location>
        <begin position="35"/>
        <end position="53"/>
    </location>
</feature>
<keyword evidence="1" id="KW-1133">Transmembrane helix</keyword>
<reference evidence="3" key="1">
    <citation type="submission" date="2020-02" db="EMBL/GenBank/DDBJ databases">
        <title>Genomic and physiological characterization of two novel Nitrospinaceae genera.</title>
        <authorList>
            <person name="Mueller A.J."/>
            <person name="Jung M.-Y."/>
            <person name="Strachan C.R."/>
            <person name="Herbold C.W."/>
            <person name="Kirkegaard R.H."/>
            <person name="Daims H."/>
        </authorList>
    </citation>
    <scope>NUCLEOTIDE SEQUENCE [LARGE SCALE GENOMIC DNA]</scope>
</reference>
<dbReference type="EMBL" id="CP048620">
    <property type="protein sequence ID" value="QPJ66267.1"/>
    <property type="molecule type" value="Genomic_DNA"/>
</dbReference>
<proteinExistence type="predicted"/>
<gene>
    <name evidence="2" type="ORF">G3M78_13035</name>
</gene>
<dbReference type="AlphaFoldDB" id="A0A7T0C494"/>
<dbReference type="Proteomes" id="UP000594464">
    <property type="component" value="Chromosome"/>
</dbReference>
<name>A0A7T0C494_9BACT</name>
<evidence type="ECO:0000313" key="3">
    <source>
        <dbReference type="Proteomes" id="UP000594464"/>
    </source>
</evidence>